<keyword evidence="2" id="KW-0614">Plasmid</keyword>
<gene>
    <name evidence="2" type="ORF">EXE63_00895</name>
</gene>
<reference evidence="2 3" key="1">
    <citation type="submission" date="2019-04" db="EMBL/GenBank/DDBJ databases">
        <title>Draft, Whole-Genome Sequence of the Anthracene-degrading Mycobacterium frederiksbergense LB501T, Isolated from a Polycyclic Aromatic Hydrocarbon (PAH)-Contaminated Soil.</title>
        <authorList>
            <person name="Augelletti F."/>
        </authorList>
    </citation>
    <scope>NUCLEOTIDE SEQUENCE [LARGE SCALE GENOMIC DNA]</scope>
    <source>
        <strain evidence="2 3">LB 501T</strain>
        <plasmid evidence="2 3">unnamed1</plasmid>
    </source>
</reference>
<keyword evidence="3" id="KW-1185">Reference proteome</keyword>
<dbReference type="Pfam" id="PF13223">
    <property type="entry name" value="DUF4031"/>
    <property type="match status" value="1"/>
</dbReference>
<dbReference type="RefSeq" id="WP_168140415.1">
    <property type="nucleotide sequence ID" value="NZ_CP038797.1"/>
</dbReference>
<feature type="domain" description="DUF4031" evidence="1">
    <location>
        <begin position="3"/>
        <end position="76"/>
    </location>
</feature>
<dbReference type="EMBL" id="CP038797">
    <property type="protein sequence ID" value="QIV79632.1"/>
    <property type="molecule type" value="Genomic_DNA"/>
</dbReference>
<accession>A0A6H0RWI8</accession>
<evidence type="ECO:0000313" key="3">
    <source>
        <dbReference type="Proteomes" id="UP000501849"/>
    </source>
</evidence>
<geneLocation type="plasmid" evidence="2 3">
    <name>unnamed1</name>
</geneLocation>
<dbReference type="Proteomes" id="UP000501849">
    <property type="component" value="Plasmid unnamed1"/>
</dbReference>
<dbReference type="InterPro" id="IPR025109">
    <property type="entry name" value="DUF4031"/>
</dbReference>
<dbReference type="KEGG" id="mfre:EXE63_00895"/>
<proteinExistence type="predicted"/>
<name>A0A6H0RWI8_9MYCO</name>
<dbReference type="AlphaFoldDB" id="A0A6H0RWI8"/>
<evidence type="ECO:0000259" key="1">
    <source>
        <dbReference type="Pfam" id="PF13223"/>
    </source>
</evidence>
<protein>
    <submittedName>
        <fullName evidence="2">DUF4031 domain-containing protein</fullName>
    </submittedName>
</protein>
<organism evidence="2 3">
    <name type="scientific">Mycolicibacterium frederiksbergense</name>
    <dbReference type="NCBI Taxonomy" id="117567"/>
    <lineage>
        <taxon>Bacteria</taxon>
        <taxon>Bacillati</taxon>
        <taxon>Actinomycetota</taxon>
        <taxon>Actinomycetes</taxon>
        <taxon>Mycobacteriales</taxon>
        <taxon>Mycobacteriaceae</taxon>
        <taxon>Mycolicibacterium</taxon>
    </lineage>
</organism>
<sequence length="102" mass="11514">MTVYVDDMRLPAKVGRVRARWSHLMADTDDELNEFASKLGLKPAWAQTPGTWESHYDVTDSMREKAIELGAVPIGCLSAEMLEFTERKMQQCASPTQGPRRT</sequence>
<evidence type="ECO:0000313" key="2">
    <source>
        <dbReference type="EMBL" id="QIV79632.1"/>
    </source>
</evidence>